<feature type="region of interest" description="Disordered" evidence="1">
    <location>
        <begin position="1"/>
        <end position="112"/>
    </location>
</feature>
<feature type="compositionally biased region" description="Basic and acidic residues" evidence="1">
    <location>
        <begin position="91"/>
        <end position="110"/>
    </location>
</feature>
<dbReference type="InParanoid" id="A0A6I9QFE9"/>
<feature type="compositionally biased region" description="Basic and acidic residues" evidence="1">
    <location>
        <begin position="222"/>
        <end position="237"/>
    </location>
</feature>
<evidence type="ECO:0000313" key="3">
    <source>
        <dbReference type="RefSeq" id="XP_010908255.1"/>
    </source>
</evidence>
<feature type="compositionally biased region" description="Basic and acidic residues" evidence="1">
    <location>
        <begin position="246"/>
        <end position="306"/>
    </location>
</feature>
<feature type="compositionally biased region" description="Pro residues" evidence="1">
    <location>
        <begin position="1"/>
        <end position="11"/>
    </location>
</feature>
<dbReference type="OrthoDB" id="1913135at2759"/>
<organism evidence="2 3">
    <name type="scientific">Elaeis guineensis var. tenera</name>
    <name type="common">Oil palm</name>
    <dbReference type="NCBI Taxonomy" id="51953"/>
    <lineage>
        <taxon>Eukaryota</taxon>
        <taxon>Viridiplantae</taxon>
        <taxon>Streptophyta</taxon>
        <taxon>Embryophyta</taxon>
        <taxon>Tracheophyta</taxon>
        <taxon>Spermatophyta</taxon>
        <taxon>Magnoliopsida</taxon>
        <taxon>Liliopsida</taxon>
        <taxon>Arecaceae</taxon>
        <taxon>Arecoideae</taxon>
        <taxon>Cocoseae</taxon>
        <taxon>Elaeidinae</taxon>
        <taxon>Elaeis</taxon>
    </lineage>
</organism>
<feature type="compositionally biased region" description="Basic and acidic residues" evidence="1">
    <location>
        <begin position="39"/>
        <end position="60"/>
    </location>
</feature>
<dbReference type="RefSeq" id="XP_010908255.1">
    <property type="nucleotide sequence ID" value="XM_010909953.3"/>
</dbReference>
<feature type="compositionally biased region" description="Basic and acidic residues" evidence="1">
    <location>
        <begin position="12"/>
        <end position="28"/>
    </location>
</feature>
<evidence type="ECO:0000256" key="1">
    <source>
        <dbReference type="SAM" id="MobiDB-lite"/>
    </source>
</evidence>
<feature type="compositionally biased region" description="Basic and acidic residues" evidence="1">
    <location>
        <begin position="315"/>
        <end position="349"/>
    </location>
</feature>
<evidence type="ECO:0000313" key="2">
    <source>
        <dbReference type="Proteomes" id="UP000504607"/>
    </source>
</evidence>
<reference evidence="3" key="1">
    <citation type="submission" date="2025-08" db="UniProtKB">
        <authorList>
            <consortium name="RefSeq"/>
        </authorList>
    </citation>
    <scope>IDENTIFICATION</scope>
</reference>
<accession>A0A6I9QFE9</accession>
<feature type="compositionally biased region" description="Basic and acidic residues" evidence="1">
    <location>
        <begin position="183"/>
        <end position="199"/>
    </location>
</feature>
<dbReference type="KEGG" id="egu:105034701"/>
<name>A0A6I9QFE9_ELAGV</name>
<dbReference type="Proteomes" id="UP000504607">
    <property type="component" value="Unplaced"/>
</dbReference>
<protein>
    <submittedName>
        <fullName evidence="3">Glutamic acid-rich protein</fullName>
    </submittedName>
</protein>
<dbReference type="GeneID" id="105034701"/>
<keyword evidence="2" id="KW-1185">Reference proteome</keyword>
<proteinExistence type="predicted"/>
<sequence length="547" mass="62564">MSRCFPFPPPGYEKKPRSDDIDFLAKEKRKEKKHKKAKRDKEKREGKERKDKDRSRDQRKEKKSRKEKHKAKKRDKDRDKGKSAAADEFEERNNEEKLKDSSWKAEEVKTSKFTQEFGRRIKDEGAADRLLENFAGSIQNETEGFGASIASKKDQGNRSEMDANCITKDPRRDDSLGEPVEMDAEKKMEGEEKGKDRYKMLANLISKEQTRNDEMGQAVENDAEKIMEAKEKAKDGHGMVANLFCKEQRRDDGMGQQVEKDTDKKIEGKQKAKDAADKNIEGKEKSTDRKAYVGKGDKSKDRDREKRPKRKDKDRHKEKEKDGARKREKGEHKHKEHDKTSASGKKDQIENLIIKPSVPQKDNEKCAGTDGTIKKRKDFEINGFYEIDGLPNKLLRPAPASCMHVENGRTLESCHVATGYSSIKHETTNNINAERGLDNKKHKINGVVGPPPSAVDLRPSVSVFTSQNGKASVKPPHPDTKFLSQIYSIPKMEEWPEYDNQDWLFSSVPPRLKPKANFKAEEALQAWAKGHRIKSADVFALPYVIPY</sequence>
<feature type="compositionally biased region" description="Basic residues" evidence="1">
    <location>
        <begin position="61"/>
        <end position="73"/>
    </location>
</feature>
<dbReference type="PANTHER" id="PTHR34660">
    <property type="entry name" value="MYB-LIKE PROTEIN X"/>
    <property type="match status" value="1"/>
</dbReference>
<gene>
    <name evidence="3" type="primary">LOC105034701</name>
</gene>
<feature type="region of interest" description="Disordered" evidence="1">
    <location>
        <begin position="141"/>
        <end position="351"/>
    </location>
</feature>
<dbReference type="AlphaFoldDB" id="A0A6I9QFE9"/>
<feature type="compositionally biased region" description="Basic and acidic residues" evidence="1">
    <location>
        <begin position="151"/>
        <end position="161"/>
    </location>
</feature>
<feature type="compositionally biased region" description="Basic residues" evidence="1">
    <location>
        <begin position="29"/>
        <end position="38"/>
    </location>
</feature>
<dbReference type="PANTHER" id="PTHR34660:SF3">
    <property type="entry name" value="RRM DOMAIN-CONTAINING PROTEIN"/>
    <property type="match status" value="1"/>
</dbReference>